<name>A0A2D1U3W1_9SPHI</name>
<gene>
    <name evidence="1" type="ORF">CPT03_07305</name>
</gene>
<protein>
    <submittedName>
        <fullName evidence="1">Uncharacterized protein</fullName>
    </submittedName>
</protein>
<keyword evidence="2" id="KW-1185">Reference proteome</keyword>
<dbReference type="EMBL" id="CP024091">
    <property type="protein sequence ID" value="ATP56292.1"/>
    <property type="molecule type" value="Genomic_DNA"/>
</dbReference>
<reference evidence="1 2" key="1">
    <citation type="submission" date="2017-10" db="EMBL/GenBank/DDBJ databases">
        <title>Whole genome of Pedobacter ginsengisoli T01R-27 isolated from tomato rhizosphere.</title>
        <authorList>
            <person name="Weon H.-Y."/>
            <person name="Lee S.A."/>
            <person name="Sang M.K."/>
            <person name="Song J."/>
        </authorList>
    </citation>
    <scope>NUCLEOTIDE SEQUENCE [LARGE SCALE GENOMIC DNA]</scope>
    <source>
        <strain evidence="1 2">T01R-27</strain>
    </source>
</reference>
<evidence type="ECO:0000313" key="2">
    <source>
        <dbReference type="Proteomes" id="UP000223749"/>
    </source>
</evidence>
<organism evidence="1 2">
    <name type="scientific">Pedobacter ginsengisoli</name>
    <dbReference type="NCBI Taxonomy" id="363852"/>
    <lineage>
        <taxon>Bacteria</taxon>
        <taxon>Pseudomonadati</taxon>
        <taxon>Bacteroidota</taxon>
        <taxon>Sphingobacteriia</taxon>
        <taxon>Sphingobacteriales</taxon>
        <taxon>Sphingobacteriaceae</taxon>
        <taxon>Pedobacter</taxon>
    </lineage>
</organism>
<proteinExistence type="predicted"/>
<sequence length="162" mass="19246">MNFEESTNVIYVTPDGDQVFTFIREVNYDKSLYLLDFNDLQVTETELKLNTHPNFSNPHGMNKDHIIAYHYDRLINSIVKFIAENHSEEHLKIYRDLDTIYFETVFHTPKTLEEKKLFKEVVDKFNKIIGEVNSMIKSRFNKQIEVILKFPSNSHHLHSVRI</sequence>
<dbReference type="AlphaFoldDB" id="A0A2D1U3W1"/>
<dbReference type="OrthoDB" id="765116at2"/>
<dbReference type="Proteomes" id="UP000223749">
    <property type="component" value="Chromosome"/>
</dbReference>
<evidence type="ECO:0000313" key="1">
    <source>
        <dbReference type="EMBL" id="ATP56292.1"/>
    </source>
</evidence>
<dbReference type="KEGG" id="pgs:CPT03_07305"/>
<accession>A0A2D1U3W1</accession>
<dbReference type="RefSeq" id="WP_099438234.1">
    <property type="nucleotide sequence ID" value="NZ_CP024091.1"/>
</dbReference>